<dbReference type="RefSeq" id="WP_089818287.1">
    <property type="nucleotide sequence ID" value="NZ_FORQ01000001.1"/>
</dbReference>
<evidence type="ECO:0000313" key="23">
    <source>
        <dbReference type="EMBL" id="SFI65238.1"/>
    </source>
</evidence>
<dbReference type="Pfam" id="PF04679">
    <property type="entry name" value="DNA_ligase_A_C"/>
    <property type="match status" value="1"/>
</dbReference>
<evidence type="ECO:0000256" key="14">
    <source>
        <dbReference type="ARBA" id="ARBA00023125"/>
    </source>
</evidence>
<dbReference type="InterPro" id="IPR012310">
    <property type="entry name" value="DNA_ligase_ATP-dep_cent"/>
</dbReference>
<evidence type="ECO:0000256" key="5">
    <source>
        <dbReference type="ARBA" id="ARBA00022695"/>
    </source>
</evidence>
<evidence type="ECO:0000256" key="15">
    <source>
        <dbReference type="ARBA" id="ARBA00023172"/>
    </source>
</evidence>
<dbReference type="AlphaFoldDB" id="A0A1I3JYV4"/>
<dbReference type="CDD" id="cd04865">
    <property type="entry name" value="LigD_Pol_like_2"/>
    <property type="match status" value="1"/>
</dbReference>
<dbReference type="InterPro" id="IPR012309">
    <property type="entry name" value="DNA_ligase_ATP-dep_C"/>
</dbReference>
<dbReference type="PANTHER" id="PTHR42705">
    <property type="entry name" value="BIFUNCTIONAL NON-HOMOLOGOUS END JOINING PROTEIN LIGD"/>
    <property type="match status" value="1"/>
</dbReference>
<dbReference type="NCBIfam" id="TIGR02777">
    <property type="entry name" value="LigD_PE_dom"/>
    <property type="match status" value="1"/>
</dbReference>
<dbReference type="SUPFAM" id="SSF50249">
    <property type="entry name" value="Nucleic acid-binding proteins"/>
    <property type="match status" value="1"/>
</dbReference>
<evidence type="ECO:0000256" key="13">
    <source>
        <dbReference type="ARBA" id="ARBA00022932"/>
    </source>
</evidence>
<dbReference type="GO" id="GO:0003910">
    <property type="term" value="F:DNA ligase (ATP) activity"/>
    <property type="evidence" value="ECO:0007669"/>
    <property type="project" value="UniProtKB-EC"/>
</dbReference>
<dbReference type="CDD" id="cd07906">
    <property type="entry name" value="Adenylation_DNA_ligase_LigD_LigC"/>
    <property type="match status" value="1"/>
</dbReference>
<keyword evidence="8" id="KW-0547">Nucleotide-binding</keyword>
<dbReference type="NCBIfam" id="TIGR02776">
    <property type="entry name" value="NHEJ_ligase_prk"/>
    <property type="match status" value="1"/>
</dbReference>
<evidence type="ECO:0000256" key="4">
    <source>
        <dbReference type="ARBA" id="ARBA00022679"/>
    </source>
</evidence>
<dbReference type="NCBIfam" id="TIGR02778">
    <property type="entry name" value="ligD_pol"/>
    <property type="match status" value="1"/>
</dbReference>
<evidence type="ECO:0000256" key="12">
    <source>
        <dbReference type="ARBA" id="ARBA00022840"/>
    </source>
</evidence>
<proteinExistence type="predicted"/>
<dbReference type="Pfam" id="PF21686">
    <property type="entry name" value="LigD_Prim-Pol"/>
    <property type="match status" value="1"/>
</dbReference>
<dbReference type="PROSITE" id="PS50160">
    <property type="entry name" value="DNA_LIGASE_A3"/>
    <property type="match status" value="1"/>
</dbReference>
<dbReference type="Gene3D" id="2.40.50.140">
    <property type="entry name" value="Nucleic acid-binding proteins"/>
    <property type="match status" value="1"/>
</dbReference>
<dbReference type="GO" id="GO:0004527">
    <property type="term" value="F:exonuclease activity"/>
    <property type="evidence" value="ECO:0007669"/>
    <property type="project" value="UniProtKB-KW"/>
</dbReference>
<evidence type="ECO:0000256" key="10">
    <source>
        <dbReference type="ARBA" id="ARBA00022801"/>
    </source>
</evidence>
<evidence type="ECO:0000256" key="2">
    <source>
        <dbReference type="ARBA" id="ARBA00012727"/>
    </source>
</evidence>
<dbReference type="Gene3D" id="3.30.470.30">
    <property type="entry name" value="DNA ligase/mRNA capping enzyme"/>
    <property type="match status" value="1"/>
</dbReference>
<evidence type="ECO:0000256" key="7">
    <source>
        <dbReference type="ARBA" id="ARBA00022723"/>
    </source>
</evidence>
<dbReference type="GO" id="GO:0006310">
    <property type="term" value="P:DNA recombination"/>
    <property type="evidence" value="ECO:0007669"/>
    <property type="project" value="UniProtKB-KW"/>
</dbReference>
<keyword evidence="11" id="KW-0269">Exonuclease</keyword>
<keyword evidence="18" id="KW-0511">Multifunctional enzyme</keyword>
<evidence type="ECO:0000256" key="19">
    <source>
        <dbReference type="ARBA" id="ARBA00029943"/>
    </source>
</evidence>
<dbReference type="EC" id="6.5.1.1" evidence="2"/>
<evidence type="ECO:0000256" key="18">
    <source>
        <dbReference type="ARBA" id="ARBA00023268"/>
    </source>
</evidence>
<keyword evidence="6" id="KW-0540">Nuclease</keyword>
<keyword evidence="7" id="KW-0479">Metal-binding</keyword>
<dbReference type="InterPro" id="IPR014144">
    <property type="entry name" value="LigD_PE_domain"/>
</dbReference>
<evidence type="ECO:0000256" key="1">
    <source>
        <dbReference type="ARBA" id="ARBA00001936"/>
    </source>
</evidence>
<evidence type="ECO:0000256" key="9">
    <source>
        <dbReference type="ARBA" id="ARBA00022763"/>
    </source>
</evidence>
<accession>A0A1I3JYV4</accession>
<feature type="compositionally biased region" description="Basic and acidic residues" evidence="21">
    <location>
        <begin position="178"/>
        <end position="192"/>
    </location>
</feature>
<reference evidence="24" key="1">
    <citation type="submission" date="2016-10" db="EMBL/GenBank/DDBJ databases">
        <authorList>
            <person name="Varghese N."/>
            <person name="Submissions S."/>
        </authorList>
    </citation>
    <scope>NUCLEOTIDE SEQUENCE [LARGE SCALE GENOMIC DNA]</scope>
    <source>
        <strain evidence="24">DSM 22251</strain>
    </source>
</reference>
<keyword evidence="15" id="KW-0233">DNA recombination</keyword>
<feature type="region of interest" description="Disordered" evidence="21">
    <location>
        <begin position="178"/>
        <end position="199"/>
    </location>
</feature>
<keyword evidence="4" id="KW-0808">Transferase</keyword>
<dbReference type="GO" id="GO:0003887">
    <property type="term" value="F:DNA-directed DNA polymerase activity"/>
    <property type="evidence" value="ECO:0007669"/>
    <property type="project" value="UniProtKB-KW"/>
</dbReference>
<feature type="compositionally biased region" description="Basic and acidic residues" evidence="21">
    <location>
        <begin position="530"/>
        <end position="544"/>
    </location>
</feature>
<keyword evidence="10" id="KW-0378">Hydrolase</keyword>
<organism evidence="23 24">
    <name type="scientific">Kaistella treverensis</name>
    <dbReference type="NCBI Taxonomy" id="631455"/>
    <lineage>
        <taxon>Bacteria</taxon>
        <taxon>Pseudomonadati</taxon>
        <taxon>Bacteroidota</taxon>
        <taxon>Flavobacteriia</taxon>
        <taxon>Flavobacteriales</taxon>
        <taxon>Weeksellaceae</taxon>
        <taxon>Chryseobacterium group</taxon>
        <taxon>Kaistella</taxon>
    </lineage>
</organism>
<evidence type="ECO:0000256" key="6">
    <source>
        <dbReference type="ARBA" id="ARBA00022722"/>
    </source>
</evidence>
<dbReference type="InterPro" id="IPR014146">
    <property type="entry name" value="LigD_ligase_dom"/>
</dbReference>
<evidence type="ECO:0000256" key="11">
    <source>
        <dbReference type="ARBA" id="ARBA00022839"/>
    </source>
</evidence>
<evidence type="ECO:0000256" key="16">
    <source>
        <dbReference type="ARBA" id="ARBA00023204"/>
    </source>
</evidence>
<dbReference type="PROSITE" id="PS00333">
    <property type="entry name" value="DNA_LIGASE_A2"/>
    <property type="match status" value="1"/>
</dbReference>
<evidence type="ECO:0000256" key="20">
    <source>
        <dbReference type="ARBA" id="ARBA00034003"/>
    </source>
</evidence>
<feature type="domain" description="ATP-dependent DNA ligase family profile" evidence="22">
    <location>
        <begin position="325"/>
        <end position="449"/>
    </location>
</feature>
<keyword evidence="12" id="KW-0067">ATP-binding</keyword>
<keyword evidence="24" id="KW-1185">Reference proteome</keyword>
<dbReference type="InterPro" id="IPR012340">
    <property type="entry name" value="NA-bd_OB-fold"/>
</dbReference>
<keyword evidence="16" id="KW-0234">DNA repair</keyword>
<dbReference type="NCBIfam" id="TIGR02779">
    <property type="entry name" value="NHEJ_ligase_lig"/>
    <property type="match status" value="1"/>
</dbReference>
<evidence type="ECO:0000313" key="24">
    <source>
        <dbReference type="Proteomes" id="UP000242560"/>
    </source>
</evidence>
<keyword evidence="14" id="KW-0238">DNA-binding</keyword>
<comment type="catalytic activity">
    <reaction evidence="20">
        <text>ATP + (deoxyribonucleotide)n-3'-hydroxyl + 5'-phospho-(deoxyribonucleotide)m = (deoxyribonucleotide)n+m + AMP + diphosphate.</text>
        <dbReference type="EC" id="6.5.1.1"/>
    </reaction>
</comment>
<dbReference type="Pfam" id="PF13298">
    <property type="entry name" value="LigD_N"/>
    <property type="match status" value="1"/>
</dbReference>
<evidence type="ECO:0000256" key="17">
    <source>
        <dbReference type="ARBA" id="ARBA00023211"/>
    </source>
</evidence>
<dbReference type="Proteomes" id="UP000242560">
    <property type="component" value="Unassembled WGS sequence"/>
</dbReference>
<dbReference type="InterPro" id="IPR016059">
    <property type="entry name" value="DNA_ligase_ATP-dep_CS"/>
</dbReference>
<evidence type="ECO:0000256" key="8">
    <source>
        <dbReference type="ARBA" id="ARBA00022741"/>
    </source>
</evidence>
<dbReference type="GO" id="GO:0006281">
    <property type="term" value="P:DNA repair"/>
    <property type="evidence" value="ECO:0007669"/>
    <property type="project" value="UniProtKB-KW"/>
</dbReference>
<protein>
    <recommendedName>
        <fullName evidence="2">DNA ligase (ATP)</fullName>
        <ecNumber evidence="2">6.5.1.1</ecNumber>
    </recommendedName>
    <alternativeName>
        <fullName evidence="19">NHEJ DNA polymerase</fullName>
    </alternativeName>
</protein>
<name>A0A1I3JYV4_9FLAO</name>
<evidence type="ECO:0000256" key="3">
    <source>
        <dbReference type="ARBA" id="ARBA00022598"/>
    </source>
</evidence>
<evidence type="ECO:0000256" key="21">
    <source>
        <dbReference type="SAM" id="MobiDB-lite"/>
    </source>
</evidence>
<feature type="region of interest" description="Disordered" evidence="21">
    <location>
        <begin position="1"/>
        <end position="27"/>
    </location>
</feature>
<keyword evidence="5" id="KW-0548">Nucleotidyltransferase</keyword>
<dbReference type="EMBL" id="FORQ01000001">
    <property type="protein sequence ID" value="SFI65238.1"/>
    <property type="molecule type" value="Genomic_DNA"/>
</dbReference>
<dbReference type="InterPro" id="IPR014143">
    <property type="entry name" value="NHEJ_ligase_prk"/>
</dbReference>
<dbReference type="GO" id="GO:0046872">
    <property type="term" value="F:metal ion binding"/>
    <property type="evidence" value="ECO:0007669"/>
    <property type="project" value="UniProtKB-KW"/>
</dbReference>
<keyword evidence="9" id="KW-0227">DNA damage</keyword>
<dbReference type="PANTHER" id="PTHR42705:SF2">
    <property type="entry name" value="BIFUNCTIONAL NON-HOMOLOGOUS END JOINING PROTEIN LIGD"/>
    <property type="match status" value="1"/>
</dbReference>
<dbReference type="GO" id="GO:0003677">
    <property type="term" value="F:DNA binding"/>
    <property type="evidence" value="ECO:0007669"/>
    <property type="project" value="UniProtKB-KW"/>
</dbReference>
<gene>
    <name evidence="23" type="ORF">SAMN05421638_0474</name>
</gene>
<dbReference type="Gene3D" id="3.90.920.10">
    <property type="entry name" value="DNA primase, PRIM domain"/>
    <property type="match status" value="1"/>
</dbReference>
<comment type="cofactor">
    <cofactor evidence="1">
        <name>Mn(2+)</name>
        <dbReference type="ChEBI" id="CHEBI:29035"/>
    </cofactor>
</comment>
<keyword evidence="17" id="KW-0464">Manganese</keyword>
<dbReference type="CDD" id="cd07971">
    <property type="entry name" value="OBF_DNA_ligase_LigD"/>
    <property type="match status" value="1"/>
</dbReference>
<keyword evidence="3 23" id="KW-0436">Ligase</keyword>
<dbReference type="InterPro" id="IPR014145">
    <property type="entry name" value="LigD_pol_dom"/>
</dbReference>
<evidence type="ECO:0000259" key="22">
    <source>
        <dbReference type="PROSITE" id="PS50160"/>
    </source>
</evidence>
<dbReference type="SUPFAM" id="SSF56091">
    <property type="entry name" value="DNA ligase/mRNA capping enzyme, catalytic domain"/>
    <property type="match status" value="1"/>
</dbReference>
<dbReference type="Gene3D" id="3.30.1490.70">
    <property type="match status" value="1"/>
</dbReference>
<dbReference type="InterPro" id="IPR052171">
    <property type="entry name" value="NHEJ_LigD"/>
</dbReference>
<feature type="region of interest" description="Disordered" evidence="21">
    <location>
        <begin position="530"/>
        <end position="571"/>
    </location>
</feature>
<keyword evidence="13" id="KW-0239">DNA-directed DNA polymerase</keyword>
<sequence>MPLEEYNKKRNFEETSEPEGKTKKSEGELIFVIQRHSATRLHYDFRLEMDGVLKSWAVPKGPSLNPKDKRLAMMTEDHPYSYRDFEGSIPEGNYGGGEVEVWDSGTYEPLEKAEGKADDLVMRSELHKGSLKFILHGKKLKGEFALVKIKNPKDDNAWLLIKHKDKFALDEYDSEDHVPKKSKVTEREENRPSKKKTVKTTENFTKSFQNYTSALTGEKKLKDFMKPMLAKVGEEAFDSKDWVFEIKWDGYRAIADLRKNTKFLYSRNGLSFSEKFYKISEALEDQKFPMVLDGEIVAFNSKGQPDFQALQQIGDHPNMAMTYQVFDLLWLNGKSTENLTLIERKELLKDALVENDVVKYCEHIPEKGKNFFNQIEKMNLEGMIAKKITSIYTEGARSADWLKIKFQQTEDVLICGFTEPKGSRKQFGAIILGTYVNGELQYCGHAGTGFSNKKLEELYELFEPLITSEAPFKDVPKTNTKATWVKPEIVCEIKFTEKTGDGIFRHPVFLGIRTDKEKVDIKKTSLGEDLKPEKSAKKAPKKEEEVENAETKVSSSKTKTMKKTRENEQEKKIGKQTVKLTNQNKVYFPESGITKGDLVEYYQSVAKYILPHLKNRPQSLNRFPNGIGGLSFYHKDAGDSAPDWIEKATIFSESNEKDIQYLVCNTAADMAYLNNLGCIDLNPWNSKIDNLEFPDWLALDLDPSEGNTFEDVIEVALATKEVLDQVKIEGYCKTSGSSGIHIFIPMGGKYDYEQVKNFAHLLMQKVQQLVPEITTLERSLKKREKNEIYLDYLQNRGGQTLASVYSVRPKPGAPVSMPLNWEEVKSGLKPTDFNIYNALDRIKKNGDLFKPALGKGIDMLNALKNLEK</sequence>
<dbReference type="Pfam" id="PF01068">
    <property type="entry name" value="DNA_ligase_A_M"/>
    <property type="match status" value="1"/>
</dbReference>
<dbReference type="GO" id="GO:0005524">
    <property type="term" value="F:ATP binding"/>
    <property type="evidence" value="ECO:0007669"/>
    <property type="project" value="UniProtKB-KW"/>
</dbReference>